<gene>
    <name evidence="1" type="ORF">MCFN_00745</name>
</gene>
<dbReference type="AlphaFoldDB" id="A0A059XVR1"/>
<protein>
    <submittedName>
        <fullName evidence="1">Uncharacterized protein</fullName>
    </submittedName>
</protein>
<name>A0A059XVR1_9BACT</name>
<evidence type="ECO:0000313" key="1">
    <source>
        <dbReference type="EMBL" id="AIA29312.1"/>
    </source>
</evidence>
<sequence>MGKLYYKGGIGGKNLYFKNTETGEIKSLEEMLKFTNFELSVWNMMKVYSSKYDWYIKTFPNKVKFDNLG</sequence>
<reference evidence="1 2" key="1">
    <citation type="journal article" date="2014" name="Genome Announc.">
        <title>Complete Genome Sequence of the Bovine Mastitis Pathogen Mycoplasma californicum Strain ST-6T (ATCC 33461T).</title>
        <authorList>
            <person name="Calcutt M.J."/>
            <person name="Foecking M.F."/>
            <person name="Fox L.K."/>
        </authorList>
    </citation>
    <scope>NUCLEOTIDE SEQUENCE [LARGE SCALE GENOMIC DNA]</scope>
    <source>
        <strain evidence="1 2">ST-6</strain>
    </source>
</reference>
<organism evidence="1 2">
    <name type="scientific">Mycoplasmopsis californica</name>
    <dbReference type="NCBI Taxonomy" id="2113"/>
    <lineage>
        <taxon>Bacteria</taxon>
        <taxon>Bacillati</taxon>
        <taxon>Mycoplasmatota</taxon>
        <taxon>Mycoplasmoidales</taxon>
        <taxon>Metamycoplasmataceae</taxon>
        <taxon>Mycoplasmopsis</taxon>
    </lineage>
</organism>
<dbReference type="EMBL" id="CP007521">
    <property type="protein sequence ID" value="AIA29312.1"/>
    <property type="molecule type" value="Genomic_DNA"/>
</dbReference>
<dbReference type="KEGG" id="mcr:MCFN_00745"/>
<dbReference type="RefSeq" id="WP_038561193.1">
    <property type="nucleotide sequence ID" value="NZ_CP007521.1"/>
</dbReference>
<accession>A0A059XVR1</accession>
<dbReference type="Proteomes" id="UP000027088">
    <property type="component" value="Chromosome"/>
</dbReference>
<proteinExistence type="predicted"/>
<evidence type="ECO:0000313" key="2">
    <source>
        <dbReference type="Proteomes" id="UP000027088"/>
    </source>
</evidence>
<keyword evidence="2" id="KW-1185">Reference proteome</keyword>